<feature type="active site" description="Nucleophile" evidence="4">
    <location>
        <position position="88"/>
    </location>
</feature>
<evidence type="ECO:0000256" key="1">
    <source>
        <dbReference type="ARBA" id="ARBA00007953"/>
    </source>
</evidence>
<dbReference type="AlphaFoldDB" id="A0AA97FEC2"/>
<dbReference type="NCBIfam" id="TIGR00094">
    <property type="entry name" value="tRNA_TruD_broad"/>
    <property type="match status" value="1"/>
</dbReference>
<evidence type="ECO:0000256" key="4">
    <source>
        <dbReference type="HAMAP-Rule" id="MF_01082"/>
    </source>
</evidence>
<dbReference type="PANTHER" id="PTHR13326">
    <property type="entry name" value="TRNA PSEUDOURIDINE SYNTHASE D"/>
    <property type="match status" value="1"/>
</dbReference>
<feature type="domain" description="TRUD" evidence="5">
    <location>
        <begin position="163"/>
        <end position="383"/>
    </location>
</feature>
<dbReference type="FunFam" id="3.30.70.3160:FF:000001">
    <property type="entry name" value="Probable tRNA pseudouridine synthase D"/>
    <property type="match status" value="1"/>
</dbReference>
<keyword evidence="7" id="KW-1185">Reference proteome</keyword>
<evidence type="ECO:0000313" key="7">
    <source>
        <dbReference type="Proteomes" id="UP001301797"/>
    </source>
</evidence>
<reference evidence="6 7" key="1">
    <citation type="submission" date="2019-09" db="EMBL/GenBank/DDBJ databases">
        <title>The complete genome of Methanoplanus sp. FWC-SCC4.</title>
        <authorList>
            <person name="Chen S.-C."/>
            <person name="Zhou Y.-Z."/>
            <person name="Lai M.-C."/>
        </authorList>
    </citation>
    <scope>NUCLEOTIDE SEQUENCE [LARGE SCALE GENOMIC DNA]</scope>
    <source>
        <strain evidence="6 7">FWC-SCC4</strain>
    </source>
</reference>
<dbReference type="EC" id="5.4.99.27" evidence="4"/>
<comment type="function">
    <text evidence="4">Could be responsible for synthesis of pseudouridine from uracil-13 in transfer RNAs.</text>
</comment>
<evidence type="ECO:0000256" key="3">
    <source>
        <dbReference type="ARBA" id="ARBA00023235"/>
    </source>
</evidence>
<dbReference type="EMBL" id="CP043875">
    <property type="protein sequence ID" value="WOF16493.1"/>
    <property type="molecule type" value="Genomic_DNA"/>
</dbReference>
<sequence>MMKSPYKNEQILGMEYYITDTPGTGGHLRETPEDFRVGELFRDVKLTGGPHLICELEKTNWELQRAVKEITKRLGISHKRIGWGGTKDKRAVTTQLISIYGIKAEDLEDFHLKDINLKPLGYANSQLSLGDLEGNNFDIWIRDCDGPDIAGNLESCVKTAQTGLPNYYGIQRFGVTRPVSHLVGIEMLKGNYKEAVFRYVGFPCDDEHEETKTARQAFEDNQDPKETLSLMPVYLRYERAMLHHLVEQPEDYKGALMVIPPKLLSMFVSAYQSYLFNRVLSKRIENSDNISEPETGDRLIFPDGKEDIVTEKNIRTAKVHMKRGRCSLSIYMPGSEDYEIIGEMDRYAKEIMEETGITKKGFSEVTELVGARFKGASRAISMRTEIDYKISENNINLKFTLPPGHYATTVCREIMKADPKNMI</sequence>
<dbReference type="InterPro" id="IPR020119">
    <property type="entry name" value="PsdUridine_synth_TruD_CS"/>
</dbReference>
<dbReference type="Gene3D" id="1.10.1510.30">
    <property type="match status" value="1"/>
</dbReference>
<dbReference type="InterPro" id="IPR042214">
    <property type="entry name" value="TruD_catalytic"/>
</dbReference>
<dbReference type="Gene3D" id="3.30.2350.20">
    <property type="entry name" value="TruD, catalytic domain"/>
    <property type="match status" value="1"/>
</dbReference>
<dbReference type="InterPro" id="IPR001656">
    <property type="entry name" value="PsdUridine_synth_TruD"/>
</dbReference>
<dbReference type="InterPro" id="IPR020103">
    <property type="entry name" value="PsdUridine_synth_cat_dom_sf"/>
</dbReference>
<organism evidence="6 7">
    <name type="scientific">Methanochimaera problematica</name>
    <dbReference type="NCBI Taxonomy" id="2609417"/>
    <lineage>
        <taxon>Archaea</taxon>
        <taxon>Methanobacteriati</taxon>
        <taxon>Methanobacteriota</taxon>
        <taxon>Stenosarchaea group</taxon>
        <taxon>Methanomicrobia</taxon>
        <taxon>Methanomicrobiales</taxon>
        <taxon>Methanomicrobiaceae</taxon>
        <taxon>Methanochimaera</taxon>
    </lineage>
</organism>
<evidence type="ECO:0000259" key="5">
    <source>
        <dbReference type="PROSITE" id="PS50984"/>
    </source>
</evidence>
<dbReference type="PROSITE" id="PS01268">
    <property type="entry name" value="UPF0024"/>
    <property type="match status" value="1"/>
</dbReference>
<protein>
    <recommendedName>
        <fullName evidence="4">Probable tRNA pseudouridine synthase D</fullName>
        <ecNumber evidence="4">5.4.99.27</ecNumber>
    </recommendedName>
    <alternativeName>
        <fullName evidence="4">tRNA pseudouridine(13) synthase</fullName>
    </alternativeName>
    <alternativeName>
        <fullName evidence="4">tRNA pseudouridylate synthase D</fullName>
    </alternativeName>
    <alternativeName>
        <fullName evidence="4">tRNA-uridine isomerase D</fullName>
    </alternativeName>
</protein>
<evidence type="ECO:0000313" key="6">
    <source>
        <dbReference type="EMBL" id="WOF16493.1"/>
    </source>
</evidence>
<keyword evidence="2 4" id="KW-0819">tRNA processing</keyword>
<dbReference type="Proteomes" id="UP001301797">
    <property type="component" value="Chromosome"/>
</dbReference>
<comment type="similarity">
    <text evidence="1 4">Belongs to the pseudouridine synthase TruD family.</text>
</comment>
<dbReference type="InterPro" id="IPR011760">
    <property type="entry name" value="PsdUridine_synth_TruD_insert"/>
</dbReference>
<dbReference type="KEGG" id="mefw:F1737_07145"/>
<evidence type="ECO:0000256" key="2">
    <source>
        <dbReference type="ARBA" id="ARBA00022694"/>
    </source>
</evidence>
<dbReference type="PANTHER" id="PTHR13326:SF21">
    <property type="entry name" value="PSEUDOURIDYLATE SYNTHASE PUS7L"/>
    <property type="match status" value="1"/>
</dbReference>
<gene>
    <name evidence="4 6" type="primary">truD</name>
    <name evidence="6" type="ORF">F1737_07145</name>
</gene>
<dbReference type="Gene3D" id="3.30.70.3160">
    <property type="match status" value="1"/>
</dbReference>
<dbReference type="SUPFAM" id="SSF55120">
    <property type="entry name" value="Pseudouridine synthase"/>
    <property type="match status" value="1"/>
</dbReference>
<dbReference type="GeneID" id="85229934"/>
<dbReference type="RefSeq" id="WP_317135911.1">
    <property type="nucleotide sequence ID" value="NZ_CP043875.1"/>
</dbReference>
<keyword evidence="3 4" id="KW-0413">Isomerase</keyword>
<name>A0AA97FEC2_9EURY</name>
<dbReference type="GO" id="GO:0160150">
    <property type="term" value="F:tRNA pseudouridine(13) synthase activity"/>
    <property type="evidence" value="ECO:0007669"/>
    <property type="project" value="UniProtKB-EC"/>
</dbReference>
<dbReference type="HAMAP" id="MF_01082">
    <property type="entry name" value="TruD"/>
    <property type="match status" value="1"/>
</dbReference>
<dbReference type="GO" id="GO:0031119">
    <property type="term" value="P:tRNA pseudouridine synthesis"/>
    <property type="evidence" value="ECO:0007669"/>
    <property type="project" value="UniProtKB-UniRule"/>
</dbReference>
<dbReference type="GO" id="GO:0003723">
    <property type="term" value="F:RNA binding"/>
    <property type="evidence" value="ECO:0007669"/>
    <property type="project" value="InterPro"/>
</dbReference>
<proteinExistence type="inferred from homology"/>
<comment type="catalytic activity">
    <reaction evidence="4">
        <text>uridine(13) in tRNA = pseudouridine(13) in tRNA</text>
        <dbReference type="Rhea" id="RHEA:42540"/>
        <dbReference type="Rhea" id="RHEA-COMP:10105"/>
        <dbReference type="Rhea" id="RHEA-COMP:10106"/>
        <dbReference type="ChEBI" id="CHEBI:65314"/>
        <dbReference type="ChEBI" id="CHEBI:65315"/>
        <dbReference type="EC" id="5.4.99.27"/>
    </reaction>
</comment>
<dbReference type="PIRSF" id="PIRSF037016">
    <property type="entry name" value="Pseudouridin_synth_euk_prd"/>
    <property type="match status" value="1"/>
</dbReference>
<accession>A0AA97FEC2</accession>
<dbReference type="PROSITE" id="PS50984">
    <property type="entry name" value="TRUD"/>
    <property type="match status" value="1"/>
</dbReference>
<dbReference type="Pfam" id="PF01142">
    <property type="entry name" value="TruD"/>
    <property type="match status" value="1"/>
</dbReference>